<evidence type="ECO:0000256" key="1">
    <source>
        <dbReference type="SAM" id="MobiDB-lite"/>
    </source>
</evidence>
<gene>
    <name evidence="3" type="ORF">MHI_LOCUS636713</name>
</gene>
<comment type="caution">
    <text evidence="3">The sequence shown here is derived from an EMBL/GenBank/DDBJ whole genome shotgun (WGS) entry which is preliminary data.</text>
</comment>
<sequence length="189" mass="20252">MRWLLFVFVSLLSVVASLQNGGVTRGGSGIQIGTSDRGSHAKGTGLLSGRGHSGVRLGEARFPNSTRQRPFTTTTTTPSPSPPPPSSKFTLAPQSGDNKNSYNTTSYLRVAMMVPHKSFAVREYTKAVTSAVHTLQKSTRGPRLRLFQRYDIHVKVGMKSLTPSPTGESTSTSILFSIFLVPGKTNGVG</sequence>
<evidence type="ECO:0000256" key="2">
    <source>
        <dbReference type="SAM" id="SignalP"/>
    </source>
</evidence>
<reference evidence="3" key="1">
    <citation type="submission" date="2020-07" db="EMBL/GenBank/DDBJ databases">
        <authorList>
            <person name="Nazaruddin N."/>
        </authorList>
    </citation>
    <scope>NUCLEOTIDE SEQUENCE</scope>
</reference>
<feature type="region of interest" description="Disordered" evidence="1">
    <location>
        <begin position="23"/>
        <end position="100"/>
    </location>
</feature>
<dbReference type="AlphaFoldDB" id="A0A6V7HB75"/>
<proteinExistence type="predicted"/>
<feature type="compositionally biased region" description="Polar residues" evidence="1">
    <location>
        <begin position="88"/>
        <end position="100"/>
    </location>
</feature>
<feature type="chain" id="PRO_5027652865" description="SEA domain-containing protein" evidence="2">
    <location>
        <begin position="18"/>
        <end position="189"/>
    </location>
</feature>
<organism evidence="3 4">
    <name type="scientific">Heterotrigona itama</name>
    <dbReference type="NCBI Taxonomy" id="395501"/>
    <lineage>
        <taxon>Eukaryota</taxon>
        <taxon>Metazoa</taxon>
        <taxon>Ecdysozoa</taxon>
        <taxon>Arthropoda</taxon>
        <taxon>Hexapoda</taxon>
        <taxon>Insecta</taxon>
        <taxon>Pterygota</taxon>
        <taxon>Neoptera</taxon>
        <taxon>Endopterygota</taxon>
        <taxon>Hymenoptera</taxon>
        <taxon>Apocrita</taxon>
        <taxon>Aculeata</taxon>
        <taxon>Apoidea</taxon>
        <taxon>Anthophila</taxon>
        <taxon>Apidae</taxon>
        <taxon>Heterotrigona</taxon>
    </lineage>
</organism>
<name>A0A6V7HB75_9HYME</name>
<dbReference type="OrthoDB" id="5984008at2759"/>
<evidence type="ECO:0008006" key="5">
    <source>
        <dbReference type="Google" id="ProtNLM"/>
    </source>
</evidence>
<keyword evidence="4" id="KW-1185">Reference proteome</keyword>
<dbReference type="EMBL" id="CAJDYZ010009220">
    <property type="protein sequence ID" value="CAD1476293.1"/>
    <property type="molecule type" value="Genomic_DNA"/>
</dbReference>
<evidence type="ECO:0000313" key="3">
    <source>
        <dbReference type="EMBL" id="CAD1476293.1"/>
    </source>
</evidence>
<keyword evidence="2" id="KW-0732">Signal</keyword>
<feature type="non-terminal residue" evidence="3">
    <location>
        <position position="1"/>
    </location>
</feature>
<dbReference type="Proteomes" id="UP000752696">
    <property type="component" value="Unassembled WGS sequence"/>
</dbReference>
<accession>A0A6V7HB75</accession>
<feature type="signal peptide" evidence="2">
    <location>
        <begin position="1"/>
        <end position="17"/>
    </location>
</feature>
<protein>
    <recommendedName>
        <fullName evidence="5">SEA domain-containing protein</fullName>
    </recommendedName>
</protein>
<evidence type="ECO:0000313" key="4">
    <source>
        <dbReference type="Proteomes" id="UP000752696"/>
    </source>
</evidence>